<dbReference type="EMBL" id="BAABJW010000001">
    <property type="protein sequence ID" value="GAA4803979.1"/>
    <property type="molecule type" value="Genomic_DNA"/>
</dbReference>
<organism evidence="1 2">
    <name type="scientific">Litoribaculum gwangyangense</name>
    <dbReference type="NCBI Taxonomy" id="1130722"/>
    <lineage>
        <taxon>Bacteria</taxon>
        <taxon>Pseudomonadati</taxon>
        <taxon>Bacteroidota</taxon>
        <taxon>Flavobacteriia</taxon>
        <taxon>Flavobacteriales</taxon>
        <taxon>Flavobacteriaceae</taxon>
        <taxon>Litoribaculum</taxon>
    </lineage>
</organism>
<gene>
    <name evidence="1" type="ORF">GCM10023330_07820</name>
</gene>
<name>A0ABP9C2C8_9FLAO</name>
<reference evidence="2" key="1">
    <citation type="journal article" date="2019" name="Int. J. Syst. Evol. Microbiol.">
        <title>The Global Catalogue of Microorganisms (GCM) 10K type strain sequencing project: providing services to taxonomists for standard genome sequencing and annotation.</title>
        <authorList>
            <consortium name="The Broad Institute Genomics Platform"/>
            <consortium name="The Broad Institute Genome Sequencing Center for Infectious Disease"/>
            <person name="Wu L."/>
            <person name="Ma J."/>
        </authorList>
    </citation>
    <scope>NUCLEOTIDE SEQUENCE [LARGE SCALE GENOMIC DNA]</scope>
    <source>
        <strain evidence="2">JCM 18325</strain>
    </source>
</reference>
<protein>
    <submittedName>
        <fullName evidence="1">Uncharacterized protein</fullName>
    </submittedName>
</protein>
<dbReference type="Proteomes" id="UP001501433">
    <property type="component" value="Unassembled WGS sequence"/>
</dbReference>
<comment type="caution">
    <text evidence="1">The sequence shown here is derived from an EMBL/GenBank/DDBJ whole genome shotgun (WGS) entry which is preliminary data.</text>
</comment>
<sequence>MKKTPTSKPKLLPKMYCNIFGHEYQVTKKVTYHVKEYTCRHCKKELTTNSNGTLTELTPKFKEINAILERIHTTRMERLKRKSITSSIYSQLV</sequence>
<keyword evidence="2" id="KW-1185">Reference proteome</keyword>
<evidence type="ECO:0000313" key="2">
    <source>
        <dbReference type="Proteomes" id="UP001501433"/>
    </source>
</evidence>
<proteinExistence type="predicted"/>
<accession>A0ABP9C2C8</accession>
<evidence type="ECO:0000313" key="1">
    <source>
        <dbReference type="EMBL" id="GAA4803979.1"/>
    </source>
</evidence>